<reference evidence="2 3" key="1">
    <citation type="submission" date="2022-01" db="EMBL/GenBank/DDBJ databases">
        <authorList>
            <person name="Xiong W."/>
            <person name="Schranz E."/>
        </authorList>
    </citation>
    <scope>NUCLEOTIDE SEQUENCE [LARGE SCALE GENOMIC DNA]</scope>
</reference>
<feature type="compositionally biased region" description="Basic and acidic residues" evidence="1">
    <location>
        <begin position="55"/>
        <end position="70"/>
    </location>
</feature>
<dbReference type="PANTHER" id="PTHR33499">
    <property type="entry name" value="OS12G0282400 PROTEIN-RELATED"/>
    <property type="match status" value="1"/>
</dbReference>
<dbReference type="Proteomes" id="UP001157418">
    <property type="component" value="Unassembled WGS sequence"/>
</dbReference>
<evidence type="ECO:0000313" key="3">
    <source>
        <dbReference type="Proteomes" id="UP001157418"/>
    </source>
</evidence>
<evidence type="ECO:0000313" key="2">
    <source>
        <dbReference type="EMBL" id="CAH1454260.1"/>
    </source>
</evidence>
<evidence type="ECO:0000256" key="1">
    <source>
        <dbReference type="SAM" id="MobiDB-lite"/>
    </source>
</evidence>
<name>A0AAU9PXS3_9ASTR</name>
<dbReference type="PANTHER" id="PTHR33499:SF11">
    <property type="entry name" value="NO APICAL MERISTEM-ASSOCIATED C-TERMINAL DOMAIN-CONTAINING PROTEIN"/>
    <property type="match status" value="1"/>
</dbReference>
<organism evidence="2 3">
    <name type="scientific">Lactuca virosa</name>
    <dbReference type="NCBI Taxonomy" id="75947"/>
    <lineage>
        <taxon>Eukaryota</taxon>
        <taxon>Viridiplantae</taxon>
        <taxon>Streptophyta</taxon>
        <taxon>Embryophyta</taxon>
        <taxon>Tracheophyta</taxon>
        <taxon>Spermatophyta</taxon>
        <taxon>Magnoliopsida</taxon>
        <taxon>eudicotyledons</taxon>
        <taxon>Gunneridae</taxon>
        <taxon>Pentapetalae</taxon>
        <taxon>asterids</taxon>
        <taxon>campanulids</taxon>
        <taxon>Asterales</taxon>
        <taxon>Asteraceae</taxon>
        <taxon>Cichorioideae</taxon>
        <taxon>Cichorieae</taxon>
        <taxon>Lactucinae</taxon>
        <taxon>Lactuca</taxon>
    </lineage>
</organism>
<dbReference type="EMBL" id="CAKMRJ010005745">
    <property type="protein sequence ID" value="CAH1454260.1"/>
    <property type="molecule type" value="Genomic_DNA"/>
</dbReference>
<protein>
    <submittedName>
        <fullName evidence="2">Uncharacterized protein</fullName>
    </submittedName>
</protein>
<comment type="caution">
    <text evidence="2">The sequence shown here is derived from an EMBL/GenBank/DDBJ whole genome shotgun (WGS) entry which is preliminary data.</text>
</comment>
<gene>
    <name evidence="2" type="ORF">LVIROSA_LOCUS39449</name>
</gene>
<sequence length="209" mass="23902">MIFFIIIVVKSIMSKRGGRGRRGGLGRQDGEHTTLYNTSTFATNVVIERSQTTEQQHDPIFETEQEHDTDTTSAKRGLTCGKGARKTMKATNKRLTVKFNFKTRQVVCDNVSAFMYECGYILRSNCSMQYKEWRHVPEEARLPLRHRLTTLFEIDVEDANVHKVMSSHMPRAWRTYISQLHDYFKGIGGPVDPTKAKTTPPPNMASKDD</sequence>
<accession>A0AAU9PXS3</accession>
<feature type="region of interest" description="Disordered" evidence="1">
    <location>
        <begin position="52"/>
        <end position="78"/>
    </location>
</feature>
<dbReference type="AlphaFoldDB" id="A0AAU9PXS3"/>
<keyword evidence="3" id="KW-1185">Reference proteome</keyword>
<proteinExistence type="predicted"/>